<dbReference type="PANTHER" id="PTHR30222:SF17">
    <property type="entry name" value="SPERMIDINE_PUTRESCINE-BINDING PERIPLASMIC PROTEIN"/>
    <property type="match status" value="1"/>
</dbReference>
<dbReference type="GeneID" id="30956562"/>
<dbReference type="AlphaFoldDB" id="A0A1N7D2N1"/>
<dbReference type="InterPro" id="IPR006059">
    <property type="entry name" value="SBP"/>
</dbReference>
<protein>
    <submittedName>
        <fullName evidence="2">Spermidine/putrescine-binding protein</fullName>
    </submittedName>
</protein>
<dbReference type="STRING" id="588898.BB347_11425"/>
<gene>
    <name evidence="2" type="ORF">SAMN05421809_2020</name>
</gene>
<name>A0A1N7D2N1_9EURY</name>
<dbReference type="PANTHER" id="PTHR30222">
    <property type="entry name" value="SPERMIDINE/PUTRESCINE-BINDING PERIPLASMIC PROTEIN"/>
    <property type="match status" value="1"/>
</dbReference>
<proteinExistence type="predicted"/>
<sequence>MDSDNAGQSRSRRRVLQTGAAVAGLSIAGCLGGSDDTITFLSRGGSTQEAEREIMEEWTAESDITVEHQEAPSDQEMIQMIAENPGSIDFTNFAASGLGLARGQHDGELLADIDYGEIPNYEEHVQDEWQSAPPIDGHDDGIAYHISTHGLAYSTEMVEEEPTSWDVALESEYDDQVVFSDIAYARFGVGAAHAGLDVNEALADEDLREEVYDQLRDHHELVTTYWASGDEFMRYLQEEQAALTTAWGGRIEQLQEDGYPVDYTIPEEGAPSFSSFMAVAEESDNKEHVYDFLNWYYEPEHAVQHSLNYKYPTPLEDPPEELTELLEYVEDPDELLWMDFQLVFEHLDEIEQSWDEIKTE</sequence>
<accession>A0A1N7D2N1</accession>
<keyword evidence="3" id="KW-1185">Reference proteome</keyword>
<dbReference type="Gene3D" id="3.40.190.10">
    <property type="entry name" value="Periplasmic binding protein-like II"/>
    <property type="match status" value="2"/>
</dbReference>
<keyword evidence="1" id="KW-0732">Signal</keyword>
<dbReference type="Proteomes" id="UP000185687">
    <property type="component" value="Unassembled WGS sequence"/>
</dbReference>
<reference evidence="2 3" key="1">
    <citation type="submission" date="2017-01" db="EMBL/GenBank/DDBJ databases">
        <authorList>
            <person name="Mah S.A."/>
            <person name="Swanson W.J."/>
            <person name="Moy G.W."/>
            <person name="Vacquier V.D."/>
        </authorList>
    </citation>
    <scope>NUCLEOTIDE SEQUENCE [LARGE SCALE GENOMIC DNA]</scope>
    <source>
        <strain evidence="2 3">CGMCC 1.8909</strain>
    </source>
</reference>
<dbReference type="Pfam" id="PF13416">
    <property type="entry name" value="SBP_bac_8"/>
    <property type="match status" value="1"/>
</dbReference>
<dbReference type="OrthoDB" id="30917at2157"/>
<dbReference type="EMBL" id="FTNP01000002">
    <property type="protein sequence ID" value="SIR70113.1"/>
    <property type="molecule type" value="Genomic_DNA"/>
</dbReference>
<dbReference type="SUPFAM" id="SSF53850">
    <property type="entry name" value="Periplasmic binding protein-like II"/>
    <property type="match status" value="1"/>
</dbReference>
<evidence type="ECO:0000256" key="1">
    <source>
        <dbReference type="ARBA" id="ARBA00022729"/>
    </source>
</evidence>
<evidence type="ECO:0000313" key="2">
    <source>
        <dbReference type="EMBL" id="SIR70113.1"/>
    </source>
</evidence>
<organism evidence="2 3">
    <name type="scientific">Natronorubrum daqingense</name>
    <dbReference type="NCBI Taxonomy" id="588898"/>
    <lineage>
        <taxon>Archaea</taxon>
        <taxon>Methanobacteriati</taxon>
        <taxon>Methanobacteriota</taxon>
        <taxon>Stenosarchaea group</taxon>
        <taxon>Halobacteria</taxon>
        <taxon>Halobacteriales</taxon>
        <taxon>Natrialbaceae</taxon>
        <taxon>Natronorubrum</taxon>
    </lineage>
</organism>
<dbReference type="RefSeq" id="WP_083687741.1">
    <property type="nucleotide sequence ID" value="NZ_CP019327.1"/>
</dbReference>
<evidence type="ECO:0000313" key="3">
    <source>
        <dbReference type="Proteomes" id="UP000185687"/>
    </source>
</evidence>